<proteinExistence type="predicted"/>
<dbReference type="SUPFAM" id="SSF51261">
    <property type="entry name" value="Duplicated hybrid motif"/>
    <property type="match status" value="1"/>
</dbReference>
<evidence type="ECO:0000313" key="2">
    <source>
        <dbReference type="EMBL" id="GGJ56550.1"/>
    </source>
</evidence>
<dbReference type="Proteomes" id="UP000632222">
    <property type="component" value="Unassembled WGS sequence"/>
</dbReference>
<organism evidence="2 3">
    <name type="scientific">Deinococcus roseus</name>
    <dbReference type="NCBI Taxonomy" id="392414"/>
    <lineage>
        <taxon>Bacteria</taxon>
        <taxon>Thermotogati</taxon>
        <taxon>Deinococcota</taxon>
        <taxon>Deinococci</taxon>
        <taxon>Deinococcales</taxon>
        <taxon>Deinococcaceae</taxon>
        <taxon>Deinococcus</taxon>
    </lineage>
</organism>
<sequence length="192" mass="21061">MPKIVHPVKDPKRLKRGLITKFLVDTVYLAQQGTPCYPIGGQGFHTGWDLNGAGGGDSDLGMPVGCISDGVVSEIVRNNGPLWGNIVIVWHPHLDRWSRYAHLKDIQCAVGQELQAGEQLGTIGKGYNGTAFAAHLHLDIIKKKLPTPTYWNGSGSLQILKSNVQTYFENPKVFFARYGLIDFESVSSGCRL</sequence>
<dbReference type="EMBL" id="BMOD01000036">
    <property type="protein sequence ID" value="GGJ56550.1"/>
    <property type="molecule type" value="Genomic_DNA"/>
</dbReference>
<dbReference type="InterPro" id="IPR011055">
    <property type="entry name" value="Dup_hybrid_motif"/>
</dbReference>
<dbReference type="PANTHER" id="PTHR21666">
    <property type="entry name" value="PEPTIDASE-RELATED"/>
    <property type="match status" value="1"/>
</dbReference>
<dbReference type="InterPro" id="IPR016047">
    <property type="entry name" value="M23ase_b-sheet_dom"/>
</dbReference>
<protein>
    <recommendedName>
        <fullName evidence="1">M23ase beta-sheet core domain-containing protein</fullName>
    </recommendedName>
</protein>
<keyword evidence="3" id="KW-1185">Reference proteome</keyword>
<name>A0ABQ2DHM1_9DEIO</name>
<reference evidence="3" key="1">
    <citation type="journal article" date="2019" name="Int. J. Syst. Evol. Microbiol.">
        <title>The Global Catalogue of Microorganisms (GCM) 10K type strain sequencing project: providing services to taxonomists for standard genome sequencing and annotation.</title>
        <authorList>
            <consortium name="The Broad Institute Genomics Platform"/>
            <consortium name="The Broad Institute Genome Sequencing Center for Infectious Disease"/>
            <person name="Wu L."/>
            <person name="Ma J."/>
        </authorList>
    </citation>
    <scope>NUCLEOTIDE SEQUENCE [LARGE SCALE GENOMIC DNA]</scope>
    <source>
        <strain evidence="3">JCM 14370</strain>
    </source>
</reference>
<evidence type="ECO:0000313" key="3">
    <source>
        <dbReference type="Proteomes" id="UP000632222"/>
    </source>
</evidence>
<dbReference type="Gene3D" id="2.70.70.10">
    <property type="entry name" value="Glucose Permease (Domain IIA)"/>
    <property type="match status" value="1"/>
</dbReference>
<dbReference type="RefSeq" id="WP_189008381.1">
    <property type="nucleotide sequence ID" value="NZ_BMOD01000036.1"/>
</dbReference>
<feature type="domain" description="M23ase beta-sheet core" evidence="1">
    <location>
        <begin position="44"/>
        <end position="144"/>
    </location>
</feature>
<dbReference type="CDD" id="cd12797">
    <property type="entry name" value="M23_peptidase"/>
    <property type="match status" value="1"/>
</dbReference>
<dbReference type="InterPro" id="IPR050570">
    <property type="entry name" value="Cell_wall_metabolism_enzyme"/>
</dbReference>
<dbReference type="Pfam" id="PF01551">
    <property type="entry name" value="Peptidase_M23"/>
    <property type="match status" value="1"/>
</dbReference>
<comment type="caution">
    <text evidence="2">The sequence shown here is derived from an EMBL/GenBank/DDBJ whole genome shotgun (WGS) entry which is preliminary data.</text>
</comment>
<accession>A0ABQ2DHM1</accession>
<evidence type="ECO:0000259" key="1">
    <source>
        <dbReference type="Pfam" id="PF01551"/>
    </source>
</evidence>
<dbReference type="PANTHER" id="PTHR21666:SF270">
    <property type="entry name" value="MUREIN HYDROLASE ACTIVATOR ENVC"/>
    <property type="match status" value="1"/>
</dbReference>
<gene>
    <name evidence="2" type="ORF">GCM10008938_48370</name>
</gene>